<organism evidence="1 2">
    <name type="scientific">Thermosulfuriphilus ammonigenes</name>
    <dbReference type="NCBI Taxonomy" id="1936021"/>
    <lineage>
        <taxon>Bacteria</taxon>
        <taxon>Pseudomonadati</taxon>
        <taxon>Thermodesulfobacteriota</taxon>
        <taxon>Thermodesulfobacteria</taxon>
        <taxon>Thermodesulfobacteriales</taxon>
        <taxon>Thermodesulfobacteriaceae</taxon>
        <taxon>Thermosulfuriphilus</taxon>
    </lineage>
</organism>
<proteinExistence type="predicted"/>
<gene>
    <name evidence="1" type="ORF">G4V39_07815</name>
</gene>
<evidence type="ECO:0000313" key="1">
    <source>
        <dbReference type="EMBL" id="QIJ72180.1"/>
    </source>
</evidence>
<dbReference type="InterPro" id="IPR043472">
    <property type="entry name" value="Macro_dom-like"/>
</dbReference>
<dbReference type="InterPro" id="IPR002589">
    <property type="entry name" value="Macro_dom"/>
</dbReference>
<protein>
    <submittedName>
        <fullName evidence="1">O-acetyl-ADP-ribose deacetylase</fullName>
    </submittedName>
</protein>
<dbReference type="SUPFAM" id="SSF52949">
    <property type="entry name" value="Macro domain-like"/>
    <property type="match status" value="1"/>
</dbReference>
<dbReference type="CDD" id="cd02908">
    <property type="entry name" value="Macro_OAADPr_deacetylase"/>
    <property type="match status" value="1"/>
</dbReference>
<keyword evidence="2" id="KW-1185">Reference proteome</keyword>
<accession>A0A6G7PX38</accession>
<dbReference type="PANTHER" id="PTHR11106">
    <property type="entry name" value="GANGLIOSIDE INDUCED DIFFERENTIATION ASSOCIATED PROTEIN 2-RELATED"/>
    <property type="match status" value="1"/>
</dbReference>
<dbReference type="Pfam" id="PF01661">
    <property type="entry name" value="Macro"/>
    <property type="match status" value="1"/>
</dbReference>
<dbReference type="EMBL" id="CP048877">
    <property type="protein sequence ID" value="QIJ72180.1"/>
    <property type="molecule type" value="Genomic_DNA"/>
</dbReference>
<dbReference type="Proteomes" id="UP000502179">
    <property type="component" value="Chromosome"/>
</dbReference>
<sequence length="187" mass="20110">MIKVKVAESVLILKQGDITQEDTEALVNAANERLAGGGGVDGAIHRAGGPQIMEECRRIGHCPTGAAVITTGGNLKARWVIHTVGPIYRGGSQNEAKLLESAYRSSLSLASDRGIKSLAFPSISTGAYGYPLEEAAEIALKTVIGYLKEHPEIKEVRFVLFGEKAYRTYEETLRKLVKGDPSITIEA</sequence>
<dbReference type="RefSeq" id="WP_166032398.1">
    <property type="nucleotide sequence ID" value="NZ_CP048877.1"/>
</dbReference>
<dbReference type="Gene3D" id="3.40.220.10">
    <property type="entry name" value="Leucine Aminopeptidase, subunit E, domain 1"/>
    <property type="match status" value="1"/>
</dbReference>
<reference evidence="1 2" key="1">
    <citation type="submission" date="2020-02" db="EMBL/GenBank/DDBJ databases">
        <title>Genome analysis of Thermosulfuriphilus ammonigenes ST65T, an anaerobic thermophilic chemolithoautotrophic bacterium isolated from a deep-sea hydrothermal vent.</title>
        <authorList>
            <person name="Slobodkina G."/>
            <person name="Allioux M."/>
            <person name="Merkel A."/>
            <person name="Alain K."/>
            <person name="Jebbar M."/>
            <person name="Slobodkin A."/>
        </authorList>
    </citation>
    <scope>NUCLEOTIDE SEQUENCE [LARGE SCALE GENOMIC DNA]</scope>
    <source>
        <strain evidence="1 2">ST65</strain>
    </source>
</reference>
<dbReference type="NCBIfam" id="NF001664">
    <property type="entry name" value="PRK00431.1-6"/>
    <property type="match status" value="1"/>
</dbReference>
<name>A0A6G7PX38_9BACT</name>
<dbReference type="KEGG" id="tav:G4V39_07815"/>
<dbReference type="PROSITE" id="PS51154">
    <property type="entry name" value="MACRO"/>
    <property type="match status" value="1"/>
</dbReference>
<dbReference type="AlphaFoldDB" id="A0A6G7PX38"/>
<dbReference type="PANTHER" id="PTHR11106:SF27">
    <property type="entry name" value="MACRO DOMAIN-CONTAINING PROTEIN"/>
    <property type="match status" value="1"/>
</dbReference>
<dbReference type="SMART" id="SM00506">
    <property type="entry name" value="A1pp"/>
    <property type="match status" value="1"/>
</dbReference>
<evidence type="ECO:0000313" key="2">
    <source>
        <dbReference type="Proteomes" id="UP000502179"/>
    </source>
</evidence>